<evidence type="ECO:0000256" key="2">
    <source>
        <dbReference type="ARBA" id="ARBA00022443"/>
    </source>
</evidence>
<evidence type="ECO:0000313" key="9">
    <source>
        <dbReference type="Proteomes" id="UP001249851"/>
    </source>
</evidence>
<keyword evidence="3" id="KW-0963">Cytoplasm</keyword>
<dbReference type="Proteomes" id="UP001249851">
    <property type="component" value="Unassembled WGS sequence"/>
</dbReference>
<dbReference type="PANTHER" id="PTHR15129">
    <property type="entry name" value="SRC-ASSOCIATED ADAPTOR PROTEIN"/>
    <property type="match status" value="1"/>
</dbReference>
<reference evidence="8" key="1">
    <citation type="journal article" date="2023" name="G3 (Bethesda)">
        <title>Whole genome assembly and annotation of the endangered Caribbean coral Acropora cervicornis.</title>
        <authorList>
            <person name="Selwyn J.D."/>
            <person name="Vollmer S.V."/>
        </authorList>
    </citation>
    <scope>NUCLEOTIDE SEQUENCE</scope>
    <source>
        <strain evidence="8">K2</strain>
    </source>
</reference>
<evidence type="ECO:0000256" key="6">
    <source>
        <dbReference type="SAM" id="MobiDB-lite"/>
    </source>
</evidence>
<feature type="domain" description="SH3" evidence="7">
    <location>
        <begin position="47"/>
        <end position="110"/>
    </location>
</feature>
<evidence type="ECO:0000256" key="3">
    <source>
        <dbReference type="ARBA" id="ARBA00022490"/>
    </source>
</evidence>
<feature type="region of interest" description="Disordered" evidence="6">
    <location>
        <begin position="1"/>
        <end position="44"/>
    </location>
</feature>
<keyword evidence="8" id="KW-0418">Kinase</keyword>
<comment type="subcellular location">
    <subcellularLocation>
        <location evidence="1">Cytoplasm</location>
    </subcellularLocation>
</comment>
<accession>A0AAD9R2F3</accession>
<dbReference type="Gene3D" id="2.30.30.40">
    <property type="entry name" value="SH3 Domains"/>
    <property type="match status" value="1"/>
</dbReference>
<dbReference type="AlphaFoldDB" id="A0AAD9R2F3"/>
<feature type="compositionally biased region" description="Basic and acidic residues" evidence="6">
    <location>
        <begin position="1"/>
        <end position="13"/>
    </location>
</feature>
<dbReference type="SUPFAM" id="SSF50044">
    <property type="entry name" value="SH3-domain"/>
    <property type="match status" value="1"/>
</dbReference>
<dbReference type="GO" id="GO:0005737">
    <property type="term" value="C:cytoplasm"/>
    <property type="evidence" value="ECO:0007669"/>
    <property type="project" value="UniProtKB-SubCell"/>
</dbReference>
<dbReference type="PROSITE" id="PS50002">
    <property type="entry name" value="SH3"/>
    <property type="match status" value="1"/>
</dbReference>
<dbReference type="Pfam" id="PF14604">
    <property type="entry name" value="SH3_9"/>
    <property type="match status" value="1"/>
</dbReference>
<dbReference type="GO" id="GO:0016301">
    <property type="term" value="F:kinase activity"/>
    <property type="evidence" value="ECO:0007669"/>
    <property type="project" value="UniProtKB-KW"/>
</dbReference>
<name>A0AAD9R2F3_ACRCE</name>
<evidence type="ECO:0000259" key="7">
    <source>
        <dbReference type="PROSITE" id="PS50002"/>
    </source>
</evidence>
<dbReference type="InterPro" id="IPR001452">
    <property type="entry name" value="SH3_domain"/>
</dbReference>
<keyword evidence="2 5" id="KW-0728">SH3 domain</keyword>
<dbReference type="GO" id="GO:0005886">
    <property type="term" value="C:plasma membrane"/>
    <property type="evidence" value="ECO:0007669"/>
    <property type="project" value="TreeGrafter"/>
</dbReference>
<reference evidence="8" key="2">
    <citation type="journal article" date="2023" name="Science">
        <title>Genomic signatures of disease resistance in endangered staghorn corals.</title>
        <authorList>
            <person name="Vollmer S.V."/>
            <person name="Selwyn J.D."/>
            <person name="Despard B.A."/>
            <person name="Roesel C.L."/>
        </authorList>
    </citation>
    <scope>NUCLEOTIDE SEQUENCE</scope>
    <source>
        <strain evidence="8">K2</strain>
    </source>
</reference>
<evidence type="ECO:0000313" key="8">
    <source>
        <dbReference type="EMBL" id="KAK2571555.1"/>
    </source>
</evidence>
<evidence type="ECO:0000256" key="5">
    <source>
        <dbReference type="PROSITE-ProRule" id="PRU00192"/>
    </source>
</evidence>
<keyword evidence="4" id="KW-0597">Phosphoprotein</keyword>
<evidence type="ECO:0000256" key="1">
    <source>
        <dbReference type="ARBA" id="ARBA00004496"/>
    </source>
</evidence>
<feature type="compositionally biased region" description="Basic and acidic residues" evidence="6">
    <location>
        <begin position="30"/>
        <end position="43"/>
    </location>
</feature>
<keyword evidence="8" id="KW-0808">Transferase</keyword>
<comment type="caution">
    <text evidence="8">The sequence shown here is derived from an EMBL/GenBank/DDBJ whole genome shotgun (WGS) entry which is preliminary data.</text>
</comment>
<dbReference type="EMBL" id="JARQWQ010000005">
    <property type="protein sequence ID" value="KAK2571555.1"/>
    <property type="molecule type" value="Genomic_DNA"/>
</dbReference>
<sequence length="114" mass="12928">MCKEETITKEKVPDQPAKPGTKPAPPVPARVDEAPPTHTEEKTNPINYANVYQALWDCATNETDELGFRRGDMIYIYEKPHVDWWIGSLFKPQGFNVGLVPKDYVMEAYEITAS</sequence>
<keyword evidence="9" id="KW-1185">Reference proteome</keyword>
<evidence type="ECO:0000256" key="4">
    <source>
        <dbReference type="ARBA" id="ARBA00022553"/>
    </source>
</evidence>
<dbReference type="SMART" id="SM00326">
    <property type="entry name" value="SH3"/>
    <property type="match status" value="1"/>
</dbReference>
<dbReference type="InterPro" id="IPR037781">
    <property type="entry name" value="SKAP_fam"/>
</dbReference>
<gene>
    <name evidence="8" type="ORF">P5673_002912</name>
</gene>
<protein>
    <submittedName>
        <fullName evidence="8">Src kinase-associated phosphoprotein 2</fullName>
    </submittedName>
</protein>
<dbReference type="InterPro" id="IPR036028">
    <property type="entry name" value="SH3-like_dom_sf"/>
</dbReference>
<dbReference type="PRINTS" id="PR00452">
    <property type="entry name" value="SH3DOMAIN"/>
</dbReference>
<dbReference type="PANTHER" id="PTHR15129:SF0">
    <property type="entry name" value="SH3 DOMAIN-CONTAINING PROTEIN"/>
    <property type="match status" value="1"/>
</dbReference>
<organism evidence="8 9">
    <name type="scientific">Acropora cervicornis</name>
    <name type="common">Staghorn coral</name>
    <dbReference type="NCBI Taxonomy" id="6130"/>
    <lineage>
        <taxon>Eukaryota</taxon>
        <taxon>Metazoa</taxon>
        <taxon>Cnidaria</taxon>
        <taxon>Anthozoa</taxon>
        <taxon>Hexacorallia</taxon>
        <taxon>Scleractinia</taxon>
        <taxon>Astrocoeniina</taxon>
        <taxon>Acroporidae</taxon>
        <taxon>Acropora</taxon>
    </lineage>
</organism>
<proteinExistence type="predicted"/>